<organism evidence="3 4">
    <name type="scientific">Chondromyces apiculatus DSM 436</name>
    <dbReference type="NCBI Taxonomy" id="1192034"/>
    <lineage>
        <taxon>Bacteria</taxon>
        <taxon>Pseudomonadati</taxon>
        <taxon>Myxococcota</taxon>
        <taxon>Polyangia</taxon>
        <taxon>Polyangiales</taxon>
        <taxon>Polyangiaceae</taxon>
        <taxon>Chondromyces</taxon>
    </lineage>
</organism>
<dbReference type="Proteomes" id="UP000019678">
    <property type="component" value="Unassembled WGS sequence"/>
</dbReference>
<dbReference type="RefSeq" id="WP_052376651.1">
    <property type="nucleotide sequence ID" value="NZ_ASRX01000085.1"/>
</dbReference>
<dbReference type="eggNOG" id="COG1335">
    <property type="taxonomic scope" value="Bacteria"/>
</dbReference>
<keyword evidence="4" id="KW-1185">Reference proteome</keyword>
<evidence type="ECO:0000313" key="3">
    <source>
        <dbReference type="EMBL" id="EYF01233.1"/>
    </source>
</evidence>
<dbReference type="InterPro" id="IPR000868">
    <property type="entry name" value="Isochorismatase-like_dom"/>
</dbReference>
<evidence type="ECO:0000313" key="4">
    <source>
        <dbReference type="Proteomes" id="UP000019678"/>
    </source>
</evidence>
<comment type="caution">
    <text evidence="3">The sequence shown here is derived from an EMBL/GenBank/DDBJ whole genome shotgun (WGS) entry which is preliminary data.</text>
</comment>
<evidence type="ECO:0000259" key="2">
    <source>
        <dbReference type="Pfam" id="PF00857"/>
    </source>
</evidence>
<dbReference type="PANTHER" id="PTHR43540:SF6">
    <property type="entry name" value="ISOCHORISMATASE-LIKE DOMAIN-CONTAINING PROTEIN"/>
    <property type="match status" value="1"/>
</dbReference>
<evidence type="ECO:0000256" key="1">
    <source>
        <dbReference type="ARBA" id="ARBA00022801"/>
    </source>
</evidence>
<reference evidence="3 4" key="1">
    <citation type="submission" date="2013-05" db="EMBL/GenBank/DDBJ databases">
        <title>Genome assembly of Chondromyces apiculatus DSM 436.</title>
        <authorList>
            <person name="Sharma G."/>
            <person name="Khatri I."/>
            <person name="Kaur C."/>
            <person name="Mayilraj S."/>
            <person name="Subramanian S."/>
        </authorList>
    </citation>
    <scope>NUCLEOTIDE SEQUENCE [LARGE SCALE GENOMIC DNA]</scope>
    <source>
        <strain evidence="3 4">DSM 436</strain>
    </source>
</reference>
<dbReference type="CDD" id="cd00431">
    <property type="entry name" value="cysteine_hydrolases"/>
    <property type="match status" value="1"/>
</dbReference>
<dbReference type="EMBL" id="ASRX01000085">
    <property type="protein sequence ID" value="EYF01233.1"/>
    <property type="molecule type" value="Genomic_DNA"/>
</dbReference>
<dbReference type="GO" id="GO:0016787">
    <property type="term" value="F:hydrolase activity"/>
    <property type="evidence" value="ECO:0007669"/>
    <property type="project" value="UniProtKB-KW"/>
</dbReference>
<dbReference type="InterPro" id="IPR050272">
    <property type="entry name" value="Isochorismatase-like_hydrls"/>
</dbReference>
<dbReference type="STRING" id="1192034.CAP_8486"/>
<dbReference type="AlphaFoldDB" id="A0A017SW67"/>
<gene>
    <name evidence="3" type="ORF">CAP_8486</name>
</gene>
<dbReference type="PANTHER" id="PTHR43540">
    <property type="entry name" value="PEROXYUREIDOACRYLATE/UREIDOACRYLATE AMIDOHYDROLASE-RELATED"/>
    <property type="match status" value="1"/>
</dbReference>
<dbReference type="Pfam" id="PF00857">
    <property type="entry name" value="Isochorismatase"/>
    <property type="match status" value="1"/>
</dbReference>
<protein>
    <submittedName>
        <fullName evidence="3">Hydrolase (Isochorismatase family)</fullName>
    </submittedName>
</protein>
<name>A0A017SW67_9BACT</name>
<dbReference type="SUPFAM" id="SSF52499">
    <property type="entry name" value="Isochorismatase-like hydrolases"/>
    <property type="match status" value="1"/>
</dbReference>
<dbReference type="InterPro" id="IPR036380">
    <property type="entry name" value="Isochorismatase-like_sf"/>
</dbReference>
<feature type="domain" description="Isochorismatase-like" evidence="2">
    <location>
        <begin position="7"/>
        <end position="145"/>
    </location>
</feature>
<accession>A0A017SW67</accession>
<proteinExistence type="predicted"/>
<keyword evidence="1 3" id="KW-0378">Hydrolase</keyword>
<dbReference type="Gene3D" id="3.40.50.850">
    <property type="entry name" value="Isochorismatase-like"/>
    <property type="match status" value="1"/>
</dbReference>
<sequence>MRLMNLALLVIDMQNEFFAEGNPEKPSLHAAVEYINAAIALFRKASAPVIIVSDIEEPTRIPGSPSFGLHESITAEPGDLRIDKRAGNAFWETDLDAQLRARSIDMLILSGYCAEFCVLNTFRGARERGWPAAILKNGIASAHKDRIRLVEDICDVISYGALEGWMGLLNRKP</sequence>